<evidence type="ECO:0000313" key="2">
    <source>
        <dbReference type="Proteomes" id="UP000189739"/>
    </source>
</evidence>
<keyword evidence="2" id="KW-1185">Reference proteome</keyword>
<name>A0A1S9PDU7_9SPHI</name>
<reference evidence="1 2" key="1">
    <citation type="submission" date="2016-07" db="EMBL/GenBank/DDBJ databases">
        <title>Genomic analysis of zinc-resistant bacterium Mucilaginibacter pedocola TBZ30.</title>
        <authorList>
            <person name="Huang J."/>
            <person name="Tang J."/>
        </authorList>
    </citation>
    <scope>NUCLEOTIDE SEQUENCE [LARGE SCALE GENOMIC DNA]</scope>
    <source>
        <strain evidence="1 2">TBZ30</strain>
    </source>
</reference>
<dbReference type="NCBIfam" id="TIGR04183">
    <property type="entry name" value="Por_Secre_tail"/>
    <property type="match status" value="1"/>
</dbReference>
<gene>
    <name evidence="1" type="ORF">BC343_29215</name>
</gene>
<comment type="caution">
    <text evidence="1">The sequence shown here is derived from an EMBL/GenBank/DDBJ whole genome shotgun (WGS) entry which is preliminary data.</text>
</comment>
<sequence>MKTMKNLFSHPRLEIVFSLSLVAILGLPPLVLAQSPKNIEIQITNGDTTINGKDIKKLTPDERKEALGEINKMGNITFDRMDKDGKRDIVIRRNKRFKGDKNHDDVVIERRMDGGPDMPFHVEMGDSIRKKFNFRLKKVPGGDSTFAFKFGDGDGNFRFDDERRIELDGEPPMPMDMPFRFEGPRGGRFMEFNRKNTQTFNFATTDNDGISTRMSFRVSDAGKETAKRIAGTDKTTLDINDLNLSPEFSTGKTALSFSLDAKTTADVKLTDSEGKALWSDKATGGSFSKKISLPRNGIYFLTVKQGTAVAVKRIVKE</sequence>
<accession>A0A1S9PDU7</accession>
<dbReference type="EMBL" id="MBTF01000016">
    <property type="protein sequence ID" value="OOQ59105.1"/>
    <property type="molecule type" value="Genomic_DNA"/>
</dbReference>
<dbReference type="OrthoDB" id="761796at2"/>
<evidence type="ECO:0008006" key="3">
    <source>
        <dbReference type="Google" id="ProtNLM"/>
    </source>
</evidence>
<proteinExistence type="predicted"/>
<dbReference type="AlphaFoldDB" id="A0A1S9PDU7"/>
<organism evidence="1 2">
    <name type="scientific">Mucilaginibacter pedocola</name>
    <dbReference type="NCBI Taxonomy" id="1792845"/>
    <lineage>
        <taxon>Bacteria</taxon>
        <taxon>Pseudomonadati</taxon>
        <taxon>Bacteroidota</taxon>
        <taxon>Sphingobacteriia</taxon>
        <taxon>Sphingobacteriales</taxon>
        <taxon>Sphingobacteriaceae</taxon>
        <taxon>Mucilaginibacter</taxon>
    </lineage>
</organism>
<dbReference type="InterPro" id="IPR026444">
    <property type="entry name" value="Secre_tail"/>
</dbReference>
<evidence type="ECO:0000313" key="1">
    <source>
        <dbReference type="EMBL" id="OOQ59105.1"/>
    </source>
</evidence>
<dbReference type="Proteomes" id="UP000189739">
    <property type="component" value="Unassembled WGS sequence"/>
</dbReference>
<protein>
    <recommendedName>
        <fullName evidence="3">Secretion system C-terminal sorting domain-containing protein</fullName>
    </recommendedName>
</protein>